<name>A0A9Q1QAS7_9CARY</name>
<gene>
    <name evidence="1" type="ORF">Cgig2_009129</name>
</gene>
<proteinExistence type="predicted"/>
<evidence type="ECO:0000313" key="2">
    <source>
        <dbReference type="Proteomes" id="UP001153076"/>
    </source>
</evidence>
<organism evidence="1 2">
    <name type="scientific">Carnegiea gigantea</name>
    <dbReference type="NCBI Taxonomy" id="171969"/>
    <lineage>
        <taxon>Eukaryota</taxon>
        <taxon>Viridiplantae</taxon>
        <taxon>Streptophyta</taxon>
        <taxon>Embryophyta</taxon>
        <taxon>Tracheophyta</taxon>
        <taxon>Spermatophyta</taxon>
        <taxon>Magnoliopsida</taxon>
        <taxon>eudicotyledons</taxon>
        <taxon>Gunneridae</taxon>
        <taxon>Pentapetalae</taxon>
        <taxon>Caryophyllales</taxon>
        <taxon>Cactineae</taxon>
        <taxon>Cactaceae</taxon>
        <taxon>Cactoideae</taxon>
        <taxon>Echinocereeae</taxon>
        <taxon>Carnegiea</taxon>
    </lineage>
</organism>
<evidence type="ECO:0000313" key="1">
    <source>
        <dbReference type="EMBL" id="KAJ8435373.1"/>
    </source>
</evidence>
<protein>
    <submittedName>
        <fullName evidence="1">Uncharacterized protein</fullName>
    </submittedName>
</protein>
<dbReference type="AlphaFoldDB" id="A0A9Q1QAS7"/>
<reference evidence="1" key="1">
    <citation type="submission" date="2022-04" db="EMBL/GenBank/DDBJ databases">
        <title>Carnegiea gigantea Genome sequencing and assembly v2.</title>
        <authorList>
            <person name="Copetti D."/>
            <person name="Sanderson M.J."/>
            <person name="Burquez A."/>
            <person name="Wojciechowski M.F."/>
        </authorList>
    </citation>
    <scope>NUCLEOTIDE SEQUENCE</scope>
    <source>
        <strain evidence="1">SGP5-SGP5p</strain>
        <tissue evidence="1">Aerial part</tissue>
    </source>
</reference>
<keyword evidence="2" id="KW-1185">Reference proteome</keyword>
<comment type="caution">
    <text evidence="1">The sequence shown here is derived from an EMBL/GenBank/DDBJ whole genome shotgun (WGS) entry which is preliminary data.</text>
</comment>
<dbReference type="Proteomes" id="UP001153076">
    <property type="component" value="Unassembled WGS sequence"/>
</dbReference>
<accession>A0A9Q1QAS7</accession>
<dbReference type="EMBL" id="JAKOGI010000419">
    <property type="protein sequence ID" value="KAJ8435373.1"/>
    <property type="molecule type" value="Genomic_DNA"/>
</dbReference>
<sequence>MVHARDSGNADGVEFCAFDNREVFGEKGFLEGGGLVMKTDFKLRNEFKIHDLISASKQESNAAILCPHYNQTPNRKNFNPPSEKERETEKGIVLTEISIHQKKRKRYVLAKNPMQQYCVLIAIKPLTEKILILHQKKREKQRKVPSCQKYRSIRKREKGTFLLELSMKKT</sequence>